<sequence length="39" mass="4118">MSAAKIKDALMTTAVVLGVIYGLNQIGFTRPLVQKALQG</sequence>
<dbReference type="EMBL" id="JAVDWE010000009">
    <property type="protein sequence ID" value="MDR7095538.1"/>
    <property type="molecule type" value="Genomic_DNA"/>
</dbReference>
<evidence type="ECO:0000313" key="2">
    <source>
        <dbReference type="Proteomes" id="UP001265550"/>
    </source>
</evidence>
<gene>
    <name evidence="1" type="ORF">J2X09_003289</name>
</gene>
<reference evidence="1 2" key="1">
    <citation type="submission" date="2023-07" db="EMBL/GenBank/DDBJ databases">
        <title>Sorghum-associated microbial communities from plants grown in Nebraska, USA.</title>
        <authorList>
            <person name="Schachtman D."/>
        </authorList>
    </citation>
    <scope>NUCLEOTIDE SEQUENCE [LARGE SCALE GENOMIC DNA]</scope>
    <source>
        <strain evidence="1 2">BE240</strain>
    </source>
</reference>
<comment type="caution">
    <text evidence="1">The sequence shown here is derived from an EMBL/GenBank/DDBJ whole genome shotgun (WGS) entry which is preliminary data.</text>
</comment>
<name>A0ABU1VDH9_9BURK</name>
<proteinExistence type="predicted"/>
<protein>
    <submittedName>
        <fullName evidence="1">Uncharacterized protein</fullName>
    </submittedName>
</protein>
<dbReference type="Proteomes" id="UP001265550">
    <property type="component" value="Unassembled WGS sequence"/>
</dbReference>
<evidence type="ECO:0000313" key="1">
    <source>
        <dbReference type="EMBL" id="MDR7095538.1"/>
    </source>
</evidence>
<keyword evidence="2" id="KW-1185">Reference proteome</keyword>
<organism evidence="1 2">
    <name type="scientific">Hydrogenophaga laconesensis</name>
    <dbReference type="NCBI Taxonomy" id="1805971"/>
    <lineage>
        <taxon>Bacteria</taxon>
        <taxon>Pseudomonadati</taxon>
        <taxon>Pseudomonadota</taxon>
        <taxon>Betaproteobacteria</taxon>
        <taxon>Burkholderiales</taxon>
        <taxon>Comamonadaceae</taxon>
        <taxon>Hydrogenophaga</taxon>
    </lineage>
</organism>
<accession>A0ABU1VDH9</accession>